<dbReference type="Proteomes" id="UP001231189">
    <property type="component" value="Unassembled WGS sequence"/>
</dbReference>
<dbReference type="PANTHER" id="PTHR33116">
    <property type="entry name" value="REVERSE TRANSCRIPTASE ZINC-BINDING DOMAIN-CONTAINING PROTEIN-RELATED-RELATED"/>
    <property type="match status" value="1"/>
</dbReference>
<dbReference type="SUPFAM" id="SSF56672">
    <property type="entry name" value="DNA/RNA polymerases"/>
    <property type="match status" value="1"/>
</dbReference>
<dbReference type="EMBL" id="JAUUTY010000007">
    <property type="protein sequence ID" value="KAK1610917.1"/>
    <property type="molecule type" value="Genomic_DNA"/>
</dbReference>
<keyword evidence="5" id="KW-1185">Reference proteome</keyword>
<organism evidence="4 5">
    <name type="scientific">Lolium multiflorum</name>
    <name type="common">Italian ryegrass</name>
    <name type="synonym">Lolium perenne subsp. multiflorum</name>
    <dbReference type="NCBI Taxonomy" id="4521"/>
    <lineage>
        <taxon>Eukaryota</taxon>
        <taxon>Viridiplantae</taxon>
        <taxon>Streptophyta</taxon>
        <taxon>Embryophyta</taxon>
        <taxon>Tracheophyta</taxon>
        <taxon>Spermatophyta</taxon>
        <taxon>Magnoliopsida</taxon>
        <taxon>Liliopsida</taxon>
        <taxon>Poales</taxon>
        <taxon>Poaceae</taxon>
        <taxon>BOP clade</taxon>
        <taxon>Pooideae</taxon>
        <taxon>Poodae</taxon>
        <taxon>Poeae</taxon>
        <taxon>Poeae Chloroplast Group 2 (Poeae type)</taxon>
        <taxon>Loliodinae</taxon>
        <taxon>Loliinae</taxon>
        <taxon>Lolium</taxon>
    </lineage>
</organism>
<dbReference type="Pfam" id="PF00078">
    <property type="entry name" value="RVT_1"/>
    <property type="match status" value="1"/>
</dbReference>
<dbReference type="GO" id="GO:0004523">
    <property type="term" value="F:RNA-DNA hybrid ribonuclease activity"/>
    <property type="evidence" value="ECO:0007669"/>
    <property type="project" value="InterPro"/>
</dbReference>
<dbReference type="PANTHER" id="PTHR33116:SF86">
    <property type="entry name" value="REVERSE TRANSCRIPTASE DOMAIN-CONTAINING PROTEIN"/>
    <property type="match status" value="1"/>
</dbReference>
<sequence>MLANQGVRIAEDDGGGEEEEHRLGVLMGGGDMEPMDEETRNWYRATATSSEPLRPPFIVSTAPTSSTSPSTSSTAPPTSTPMLPRRPPQPPPRRSGGTCKTPRDEAGEANHRAPASPPAPPPLGHGTATSECPSFPLRIEPPTAESTSASHATLLADSARWSRRRCGRAPRRPGAASSAPCPSIPSPLPARAVPWPRRRHPQARSRAARFWSRKGEESFCAFKMDLSKAYDRVDWVFLEQALLKWGFDSVWVGWVMNCVKSVKFAVQVNDQLTETIIPTRGLRQGDPLSPYLFLFVAECFSSVINNAILTKSLQEFKITRSSPGISHLLFADDCLMFFRANPEQARVVKEAILEFEKGSGQILSANKCSLLFSENCPETKQVEVKQILEVSRDSFEDRYLGYPTPEGRMNKGKFQPSKDRLSKKLNNWVEKLMSMGAKEELIKSVAQAIPIHVMGIFKLPAGFHDDYMKLVRNFWWGEDEMKRKVTEDRRTFAANPSKQTSWSPPCEGETKINVDAAFCPASGESAAGVVIRDHKGAIILAASMVGTKCRDAEEAEANAIYEGSMLPNAKLLKRYLNSS</sequence>
<feature type="domain" description="RNase H type-1" evidence="3">
    <location>
        <begin position="513"/>
        <end position="563"/>
    </location>
</feature>
<feature type="compositionally biased region" description="Pro residues" evidence="1">
    <location>
        <begin position="84"/>
        <end position="93"/>
    </location>
</feature>
<dbReference type="GO" id="GO:0003676">
    <property type="term" value="F:nucleic acid binding"/>
    <property type="evidence" value="ECO:0007669"/>
    <property type="project" value="InterPro"/>
</dbReference>
<feature type="compositionally biased region" description="Low complexity" evidence="1">
    <location>
        <begin position="60"/>
        <end position="81"/>
    </location>
</feature>
<evidence type="ECO:0000313" key="5">
    <source>
        <dbReference type="Proteomes" id="UP001231189"/>
    </source>
</evidence>
<evidence type="ECO:0008006" key="6">
    <source>
        <dbReference type="Google" id="ProtNLM"/>
    </source>
</evidence>
<dbReference type="InterPro" id="IPR000477">
    <property type="entry name" value="RT_dom"/>
</dbReference>
<evidence type="ECO:0000256" key="1">
    <source>
        <dbReference type="SAM" id="MobiDB-lite"/>
    </source>
</evidence>
<evidence type="ECO:0000259" key="3">
    <source>
        <dbReference type="Pfam" id="PF13456"/>
    </source>
</evidence>
<reference evidence="4" key="1">
    <citation type="submission" date="2023-07" db="EMBL/GenBank/DDBJ databases">
        <title>A chromosome-level genome assembly of Lolium multiflorum.</title>
        <authorList>
            <person name="Chen Y."/>
            <person name="Copetti D."/>
            <person name="Kolliker R."/>
            <person name="Studer B."/>
        </authorList>
    </citation>
    <scope>NUCLEOTIDE SEQUENCE</scope>
    <source>
        <strain evidence="4">02402/16</strain>
        <tissue evidence="4">Leaf</tissue>
    </source>
</reference>
<feature type="compositionally biased region" description="Basic and acidic residues" evidence="1">
    <location>
        <begin position="101"/>
        <end position="111"/>
    </location>
</feature>
<gene>
    <name evidence="4" type="ORF">QYE76_034590</name>
</gene>
<feature type="domain" description="Reverse transcriptase" evidence="2">
    <location>
        <begin position="214"/>
        <end position="393"/>
    </location>
</feature>
<dbReference type="AlphaFoldDB" id="A0AAD8QZF2"/>
<feature type="region of interest" description="Disordered" evidence="1">
    <location>
        <begin position="167"/>
        <end position="199"/>
    </location>
</feature>
<dbReference type="InterPro" id="IPR043502">
    <property type="entry name" value="DNA/RNA_pol_sf"/>
</dbReference>
<dbReference type="CDD" id="cd01650">
    <property type="entry name" value="RT_nLTR_like"/>
    <property type="match status" value="1"/>
</dbReference>
<dbReference type="Pfam" id="PF13456">
    <property type="entry name" value="RVT_3"/>
    <property type="match status" value="1"/>
</dbReference>
<feature type="compositionally biased region" description="Low complexity" evidence="1">
    <location>
        <begin position="172"/>
        <end position="181"/>
    </location>
</feature>
<name>A0AAD8QZF2_LOLMU</name>
<protein>
    <recommendedName>
        <fullName evidence="6">Reverse transcriptase domain-containing protein</fullName>
    </recommendedName>
</protein>
<evidence type="ECO:0000313" key="4">
    <source>
        <dbReference type="EMBL" id="KAK1610917.1"/>
    </source>
</evidence>
<evidence type="ECO:0000259" key="2">
    <source>
        <dbReference type="Pfam" id="PF00078"/>
    </source>
</evidence>
<proteinExistence type="predicted"/>
<accession>A0AAD8QZF2</accession>
<feature type="region of interest" description="Disordered" evidence="1">
    <location>
        <begin position="1"/>
        <end position="151"/>
    </location>
</feature>
<dbReference type="InterPro" id="IPR002156">
    <property type="entry name" value="RNaseH_domain"/>
</dbReference>
<comment type="caution">
    <text evidence="4">The sequence shown here is derived from an EMBL/GenBank/DDBJ whole genome shotgun (WGS) entry which is preliminary data.</text>
</comment>